<dbReference type="PRINTS" id="PR01490">
    <property type="entry name" value="RTXTOXIND"/>
</dbReference>
<dbReference type="InterPro" id="IPR058982">
    <property type="entry name" value="Beta-barrel_AprE"/>
</dbReference>
<feature type="domain" description="Multidrug resistance protein MdtA-like barrel-sandwich hybrid" evidence="3">
    <location>
        <begin position="72"/>
        <end position="295"/>
    </location>
</feature>
<evidence type="ECO:0000256" key="1">
    <source>
        <dbReference type="SAM" id="Coils"/>
    </source>
</evidence>
<name>A0ABX2BRB1_9BURK</name>
<dbReference type="SUPFAM" id="SSF111369">
    <property type="entry name" value="HlyD-like secretion proteins"/>
    <property type="match status" value="1"/>
</dbReference>
<sequence>MPQRPTLFRSEAQNAQGSRVVGEILLIRPLSFKFLTAIEACMAACIILLFVFGSYTRRTSVEGVITPDGGLVKVYAQQAGVVLKLNAAEGQSVNAGESLYTISTDLQSTAGDTQAALIQEARQRKESLLQEIDKTHVLQADERETLQDKITSLRAELSRVESQLVSQRTRTSIAADAASRYENLLAKDYISKDQAQQHQADLLDQQSKLESLERDRTGMMQSLHEANSSLAESSLQHQNQIAQIQREVIAVDQTVIESEAKREFVISAPEAGTVTAVIAQPGQTVDIAQPLVSIVPEGTHWRAYLFVPSAAIGFVRVGDPVLLRYQAFPYQKFGQYQASVVSIARTALSAAELATSGIQSASDRTYYRITVALKSQTVTAYGKPQALEAGMTLQADILQERRRLYEWVLEPLYSMTGKL</sequence>
<proteinExistence type="predicted"/>
<evidence type="ECO:0000313" key="5">
    <source>
        <dbReference type="EMBL" id="NPT42087.1"/>
    </source>
</evidence>
<keyword evidence="2" id="KW-0472">Membrane</keyword>
<dbReference type="Proteomes" id="UP000652198">
    <property type="component" value="Unassembled WGS sequence"/>
</dbReference>
<dbReference type="InterPro" id="IPR011053">
    <property type="entry name" value="Single_hybrid_motif"/>
</dbReference>
<feature type="transmembrane region" description="Helical" evidence="2">
    <location>
        <begin position="34"/>
        <end position="55"/>
    </location>
</feature>
<dbReference type="InterPro" id="IPR050739">
    <property type="entry name" value="MFP"/>
</dbReference>
<evidence type="ECO:0000313" key="6">
    <source>
        <dbReference type="Proteomes" id="UP000652198"/>
    </source>
</evidence>
<dbReference type="SUPFAM" id="SSF51230">
    <property type="entry name" value="Single hybrid motif"/>
    <property type="match status" value="1"/>
</dbReference>
<keyword evidence="2" id="KW-1133">Transmembrane helix</keyword>
<reference evidence="5 6" key="1">
    <citation type="submission" date="2019-11" db="EMBL/GenBank/DDBJ databases">
        <title>Metabolism of dissolved organic matter in forest soils.</title>
        <authorList>
            <person name="Cyle K.T."/>
            <person name="Wilhelm R.C."/>
            <person name="Martinez C.E."/>
        </authorList>
    </citation>
    <scope>NUCLEOTIDE SEQUENCE [LARGE SCALE GENOMIC DNA]</scope>
    <source>
        <strain evidence="5 6">1N</strain>
    </source>
</reference>
<feature type="coiled-coil region" evidence="1">
    <location>
        <begin position="118"/>
        <end position="170"/>
    </location>
</feature>
<accession>A0ABX2BRB1</accession>
<keyword evidence="1" id="KW-0175">Coiled coil</keyword>
<evidence type="ECO:0000256" key="2">
    <source>
        <dbReference type="SAM" id="Phobius"/>
    </source>
</evidence>
<feature type="domain" description="AprE-like beta-barrel" evidence="4">
    <location>
        <begin position="307"/>
        <end position="398"/>
    </location>
</feature>
<dbReference type="Gene3D" id="2.40.50.100">
    <property type="match status" value="2"/>
</dbReference>
<comment type="caution">
    <text evidence="5">The sequence shown here is derived from an EMBL/GenBank/DDBJ whole genome shotgun (WGS) entry which is preliminary data.</text>
</comment>
<gene>
    <name evidence="5" type="ORF">GNZ12_12310</name>
</gene>
<evidence type="ECO:0000259" key="4">
    <source>
        <dbReference type="Pfam" id="PF26002"/>
    </source>
</evidence>
<dbReference type="PANTHER" id="PTHR30386:SF28">
    <property type="entry name" value="EXPORTED PROTEIN"/>
    <property type="match status" value="1"/>
</dbReference>
<dbReference type="Pfam" id="PF26002">
    <property type="entry name" value="Beta-barrel_AprE"/>
    <property type="match status" value="1"/>
</dbReference>
<keyword evidence="6" id="KW-1185">Reference proteome</keyword>
<dbReference type="InterPro" id="IPR058625">
    <property type="entry name" value="MdtA-like_BSH"/>
</dbReference>
<dbReference type="Gene3D" id="2.40.30.170">
    <property type="match status" value="1"/>
</dbReference>
<organism evidence="5 6">
    <name type="scientific">Paraburkholderia solitsugae</name>
    <dbReference type="NCBI Taxonomy" id="2675748"/>
    <lineage>
        <taxon>Bacteria</taxon>
        <taxon>Pseudomonadati</taxon>
        <taxon>Pseudomonadota</taxon>
        <taxon>Betaproteobacteria</taxon>
        <taxon>Burkholderiales</taxon>
        <taxon>Burkholderiaceae</taxon>
        <taxon>Paraburkholderia</taxon>
    </lineage>
</organism>
<dbReference type="Pfam" id="PF25917">
    <property type="entry name" value="BSH_RND"/>
    <property type="match status" value="1"/>
</dbReference>
<protein>
    <submittedName>
        <fullName evidence="5">HlyD family efflux transporter periplasmic adaptor subunit</fullName>
    </submittedName>
</protein>
<evidence type="ECO:0000259" key="3">
    <source>
        <dbReference type="Pfam" id="PF25917"/>
    </source>
</evidence>
<keyword evidence="2" id="KW-0812">Transmembrane</keyword>
<dbReference type="RefSeq" id="WP_172310598.1">
    <property type="nucleotide sequence ID" value="NZ_WOEY01000051.1"/>
</dbReference>
<dbReference type="PANTHER" id="PTHR30386">
    <property type="entry name" value="MEMBRANE FUSION SUBUNIT OF EMRAB-TOLC MULTIDRUG EFFLUX PUMP"/>
    <property type="match status" value="1"/>
</dbReference>
<dbReference type="EMBL" id="WOEY01000051">
    <property type="protein sequence ID" value="NPT42087.1"/>
    <property type="molecule type" value="Genomic_DNA"/>
</dbReference>